<dbReference type="Gene3D" id="1.20.5.420">
    <property type="entry name" value="Immunoglobulin FC, subunit C"/>
    <property type="match status" value="1"/>
</dbReference>
<keyword evidence="2" id="KW-1185">Reference proteome</keyword>
<name>A0A0P6VIX1_9HYPH</name>
<dbReference type="InterPro" id="IPR012671">
    <property type="entry name" value="T3SS_PscE/YscE"/>
</dbReference>
<comment type="caution">
    <text evidence="1">The sequence shown here is derived from an EMBL/GenBank/DDBJ whole genome shotgun (WGS) entry which is preliminary data.</text>
</comment>
<evidence type="ECO:0000313" key="1">
    <source>
        <dbReference type="EMBL" id="KPL52135.1"/>
    </source>
</evidence>
<dbReference type="RefSeq" id="WP_054358298.1">
    <property type="nucleotide sequence ID" value="NZ_JAPCYQ010000001.1"/>
</dbReference>
<organism evidence="1 2">
    <name type="scientific">Prosthecodimorpha hirschii</name>
    <dbReference type="NCBI Taxonomy" id="665126"/>
    <lineage>
        <taxon>Bacteria</taxon>
        <taxon>Pseudomonadati</taxon>
        <taxon>Pseudomonadota</taxon>
        <taxon>Alphaproteobacteria</taxon>
        <taxon>Hyphomicrobiales</taxon>
        <taxon>Ancalomicrobiaceae</taxon>
        <taxon>Prosthecodimorpha</taxon>
    </lineage>
</organism>
<reference evidence="1 2" key="2">
    <citation type="submission" date="2015-10" db="EMBL/GenBank/DDBJ databases">
        <title>Draft Genome Sequence of Prosthecomicrobium hirschii ATCC 27832.</title>
        <authorList>
            <person name="Daniel J."/>
            <person name="Givan S.A."/>
            <person name="Brun Y.V."/>
            <person name="Brown P.J."/>
        </authorList>
    </citation>
    <scope>NUCLEOTIDE SEQUENCE [LARGE SCALE GENOMIC DNA]</scope>
    <source>
        <strain evidence="1 2">16</strain>
    </source>
</reference>
<gene>
    <name evidence="1" type="ORF">ABB55_07755</name>
</gene>
<dbReference type="AlphaFoldDB" id="A0A0P6VIX1"/>
<accession>A0A0P6VIX1</accession>
<evidence type="ECO:0000313" key="2">
    <source>
        <dbReference type="Proteomes" id="UP000048984"/>
    </source>
</evidence>
<protein>
    <submittedName>
        <fullName evidence="1">Uncharacterized protein</fullName>
    </submittedName>
</protein>
<dbReference type="Pfam" id="PF08988">
    <property type="entry name" value="T3SS_needle_E"/>
    <property type="match status" value="1"/>
</dbReference>
<sequence>MIPTHEPAQAVLPDLPFGMTEIEERLRGPEASAFREELLELLDRAAMAVEEDLSAGLPPADYTRATSLSRALAAAKEIVLAFPTT</sequence>
<proteinExistence type="predicted"/>
<dbReference type="Proteomes" id="UP000048984">
    <property type="component" value="Unassembled WGS sequence"/>
</dbReference>
<reference evidence="1 2" key="1">
    <citation type="submission" date="2015-09" db="EMBL/GenBank/DDBJ databases">
        <authorList>
            <person name="Jackson K.R."/>
            <person name="Lunt B.L."/>
            <person name="Fisher J.N.B."/>
            <person name="Gardner A.V."/>
            <person name="Bailey M.E."/>
            <person name="Deus L.M."/>
            <person name="Earl A.S."/>
            <person name="Gibby P.D."/>
            <person name="Hartmann K.A."/>
            <person name="Liu J.E."/>
            <person name="Manci A.M."/>
            <person name="Nielsen D.A."/>
            <person name="Solomon M.B."/>
            <person name="Breakwell D.P."/>
            <person name="Burnett S.H."/>
            <person name="Grose J.H."/>
        </authorList>
    </citation>
    <scope>NUCLEOTIDE SEQUENCE [LARGE SCALE GENOMIC DNA]</scope>
    <source>
        <strain evidence="1 2">16</strain>
    </source>
</reference>
<dbReference type="EMBL" id="LJYW01000001">
    <property type="protein sequence ID" value="KPL52135.1"/>
    <property type="molecule type" value="Genomic_DNA"/>
</dbReference>